<dbReference type="InterPro" id="IPR050659">
    <property type="entry name" value="Peptidase_M24B"/>
</dbReference>
<feature type="domain" description="Creatinase N-terminal" evidence="2">
    <location>
        <begin position="9"/>
        <end position="129"/>
    </location>
</feature>
<dbReference type="CDD" id="cd01066">
    <property type="entry name" value="APP_MetAP"/>
    <property type="match status" value="1"/>
</dbReference>
<organism evidence="3">
    <name type="scientific">termite gut metagenome</name>
    <dbReference type="NCBI Taxonomy" id="433724"/>
    <lineage>
        <taxon>unclassified sequences</taxon>
        <taxon>metagenomes</taxon>
        <taxon>organismal metagenomes</taxon>
    </lineage>
</organism>
<reference evidence="3" key="1">
    <citation type="submission" date="2019-03" db="EMBL/GenBank/DDBJ databases">
        <title>Single cell metagenomics reveals metabolic interactions within the superorganism composed of flagellate Streblomastix strix and complex community of Bacteroidetes bacteria on its surface.</title>
        <authorList>
            <person name="Treitli S.C."/>
            <person name="Kolisko M."/>
            <person name="Husnik F."/>
            <person name="Keeling P."/>
            <person name="Hampl V."/>
        </authorList>
    </citation>
    <scope>NUCLEOTIDE SEQUENCE</scope>
    <source>
        <strain evidence="3">STM</strain>
    </source>
</reference>
<dbReference type="GO" id="GO:0004177">
    <property type="term" value="F:aminopeptidase activity"/>
    <property type="evidence" value="ECO:0007669"/>
    <property type="project" value="UniProtKB-KW"/>
</dbReference>
<dbReference type="PANTHER" id="PTHR46112">
    <property type="entry name" value="AMINOPEPTIDASE"/>
    <property type="match status" value="1"/>
</dbReference>
<keyword evidence="3" id="KW-0378">Hydrolase</keyword>
<dbReference type="SUPFAM" id="SSF53092">
    <property type="entry name" value="Creatinase/prolidase N-terminal domain"/>
    <property type="match status" value="1"/>
</dbReference>
<comment type="caution">
    <text evidence="3">The sequence shown here is derived from an EMBL/GenBank/DDBJ whole genome shotgun (WGS) entry which is preliminary data.</text>
</comment>
<dbReference type="PANTHER" id="PTHR46112:SF2">
    <property type="entry name" value="XAA-PRO AMINOPEPTIDASE P-RELATED"/>
    <property type="match status" value="1"/>
</dbReference>
<evidence type="ECO:0000259" key="1">
    <source>
        <dbReference type="Pfam" id="PF00557"/>
    </source>
</evidence>
<dbReference type="EC" id="3.4.11.-" evidence="3"/>
<dbReference type="EMBL" id="SNRY01000376">
    <property type="protein sequence ID" value="KAA6341603.1"/>
    <property type="molecule type" value="Genomic_DNA"/>
</dbReference>
<dbReference type="InterPro" id="IPR000994">
    <property type="entry name" value="Pept_M24"/>
</dbReference>
<evidence type="ECO:0000259" key="2">
    <source>
        <dbReference type="Pfam" id="PF01321"/>
    </source>
</evidence>
<keyword evidence="3" id="KW-0645">Protease</keyword>
<dbReference type="Gene3D" id="3.40.350.10">
    <property type="entry name" value="Creatinase/prolidase N-terminal domain"/>
    <property type="match status" value="1"/>
</dbReference>
<keyword evidence="3" id="KW-0031">Aminopeptidase</keyword>
<name>A0A5J4S8H2_9ZZZZ</name>
<evidence type="ECO:0000313" key="3">
    <source>
        <dbReference type="EMBL" id="KAA6341603.1"/>
    </source>
</evidence>
<dbReference type="InterPro" id="IPR036005">
    <property type="entry name" value="Creatinase/aminopeptidase-like"/>
</dbReference>
<protein>
    <submittedName>
        <fullName evidence="3">Aminopeptidase YpdF</fullName>
        <ecNumber evidence="3">3.4.11.-</ecNumber>
    </submittedName>
</protein>
<dbReference type="AlphaFoldDB" id="A0A5J4S8H2"/>
<feature type="domain" description="Peptidase M24" evidence="1">
    <location>
        <begin position="137"/>
        <end position="369"/>
    </location>
</feature>
<dbReference type="SUPFAM" id="SSF55920">
    <property type="entry name" value="Creatinase/aminopeptidase"/>
    <property type="match status" value="1"/>
</dbReference>
<gene>
    <name evidence="3" type="ORF">EZS27_010587</name>
</gene>
<sequence length="388" mass="42956">MVLPELKMRRDKIRVFMAQQHIDAALITCNVNLLYTCGQIISGYLYMPLHAPARIFVKRPNNITGELVHSIRKPEQIPDILIEDGLPFPQTLMLEGDELSYTEYNRLAFLFPEATVVNGTPLIRKARSVKTEIEIENFHRAGIAHAKAYGKIPSVYREGMTDSEFSIEIERLMRLEGCLGIFRIFGRNMEIFMGSVLTGDNATVPSPYDFALGGAGLDPSLPIGANGTLLEEGRSVMVDIGGNFNGYMSDMSRVYSIGRLDDKAYAAHQVCLDIQEKLIAMIKPGVNCETLYNTAIEMVTTAGFSDYFMGISQQAKFIGHGIGLEINEMPVIAPYVMQELEQGMVFALEPKIVLPGIGPVGVENSWIVTSMGVEKLTNFGEEIVDLKS</sequence>
<dbReference type="InterPro" id="IPR029149">
    <property type="entry name" value="Creatin/AminoP/Spt16_N"/>
</dbReference>
<dbReference type="Pfam" id="PF00557">
    <property type="entry name" value="Peptidase_M24"/>
    <property type="match status" value="1"/>
</dbReference>
<dbReference type="Gene3D" id="3.90.230.10">
    <property type="entry name" value="Creatinase/methionine aminopeptidase superfamily"/>
    <property type="match status" value="1"/>
</dbReference>
<dbReference type="Pfam" id="PF01321">
    <property type="entry name" value="Creatinase_N"/>
    <property type="match status" value="1"/>
</dbReference>
<proteinExistence type="predicted"/>
<accession>A0A5J4S8H2</accession>
<dbReference type="InterPro" id="IPR000587">
    <property type="entry name" value="Creatinase_N"/>
</dbReference>